<keyword evidence="4" id="KW-1185">Reference proteome</keyword>
<dbReference type="PROSITE" id="PS50215">
    <property type="entry name" value="ADAM_MEPRO"/>
    <property type="match status" value="1"/>
</dbReference>
<dbReference type="AlphaFoldDB" id="A0A917CVP6"/>
<dbReference type="EMBL" id="BMEO01000010">
    <property type="protein sequence ID" value="GGF99212.1"/>
    <property type="molecule type" value="Genomic_DNA"/>
</dbReference>
<feature type="signal peptide" evidence="1">
    <location>
        <begin position="1"/>
        <end position="17"/>
    </location>
</feature>
<gene>
    <name evidence="3" type="ORF">GCM10011365_20650</name>
</gene>
<dbReference type="InterPro" id="IPR001590">
    <property type="entry name" value="Peptidase_M12B"/>
</dbReference>
<dbReference type="GO" id="GO:0004222">
    <property type="term" value="F:metalloendopeptidase activity"/>
    <property type="evidence" value="ECO:0007669"/>
    <property type="project" value="InterPro"/>
</dbReference>
<dbReference type="Pfam" id="PF13688">
    <property type="entry name" value="Reprolysin_5"/>
    <property type="match status" value="1"/>
</dbReference>
<evidence type="ECO:0000313" key="4">
    <source>
        <dbReference type="Proteomes" id="UP000605253"/>
    </source>
</evidence>
<evidence type="ECO:0000259" key="2">
    <source>
        <dbReference type="PROSITE" id="PS50215"/>
    </source>
</evidence>
<dbReference type="SUPFAM" id="SSF55486">
    <property type="entry name" value="Metalloproteases ('zincins'), catalytic domain"/>
    <property type="match status" value="1"/>
</dbReference>
<feature type="domain" description="Peptidase M12B" evidence="2">
    <location>
        <begin position="180"/>
        <end position="396"/>
    </location>
</feature>
<accession>A0A917CVP6</accession>
<comment type="caution">
    <text evidence="3">The sequence shown here is derived from an EMBL/GenBank/DDBJ whole genome shotgun (WGS) entry which is preliminary data.</text>
</comment>
<dbReference type="Proteomes" id="UP000605253">
    <property type="component" value="Unassembled WGS sequence"/>
</dbReference>
<protein>
    <recommendedName>
        <fullName evidence="2">Peptidase M12B domain-containing protein</fullName>
    </recommendedName>
</protein>
<proteinExistence type="predicted"/>
<organism evidence="3 4">
    <name type="scientific">Marinicella pacifica</name>
    <dbReference type="NCBI Taxonomy" id="1171543"/>
    <lineage>
        <taxon>Bacteria</taxon>
        <taxon>Pseudomonadati</taxon>
        <taxon>Pseudomonadota</taxon>
        <taxon>Gammaproteobacteria</taxon>
        <taxon>Lysobacterales</taxon>
        <taxon>Marinicellaceae</taxon>
        <taxon>Marinicella</taxon>
    </lineage>
</organism>
<dbReference type="GO" id="GO:0006508">
    <property type="term" value="P:proteolysis"/>
    <property type="evidence" value="ECO:0007669"/>
    <property type="project" value="InterPro"/>
</dbReference>
<feature type="chain" id="PRO_5037871390" description="Peptidase M12B domain-containing protein" evidence="1">
    <location>
        <begin position="18"/>
        <end position="456"/>
    </location>
</feature>
<dbReference type="PANTHER" id="PTHR11905:SF159">
    <property type="entry name" value="ADAM METALLOPROTEASE"/>
    <property type="match status" value="1"/>
</dbReference>
<name>A0A917CVP6_9GAMM</name>
<dbReference type="Gene3D" id="3.40.390.10">
    <property type="entry name" value="Collagenase (Catalytic Domain)"/>
    <property type="match status" value="1"/>
</dbReference>
<evidence type="ECO:0000313" key="3">
    <source>
        <dbReference type="EMBL" id="GGF99212.1"/>
    </source>
</evidence>
<dbReference type="RefSeq" id="WP_188365667.1">
    <property type="nucleotide sequence ID" value="NZ_BAABJF010000006.1"/>
</dbReference>
<reference evidence="3" key="1">
    <citation type="journal article" date="2014" name="Int. J. Syst. Evol. Microbiol.">
        <title>Complete genome sequence of Corynebacterium casei LMG S-19264T (=DSM 44701T), isolated from a smear-ripened cheese.</title>
        <authorList>
            <consortium name="US DOE Joint Genome Institute (JGI-PGF)"/>
            <person name="Walter F."/>
            <person name="Albersmeier A."/>
            <person name="Kalinowski J."/>
            <person name="Ruckert C."/>
        </authorList>
    </citation>
    <scope>NUCLEOTIDE SEQUENCE</scope>
    <source>
        <strain evidence="3">CGMCC 1.12181</strain>
    </source>
</reference>
<dbReference type="InterPro" id="IPR024079">
    <property type="entry name" value="MetalloPept_cat_dom_sf"/>
</dbReference>
<reference evidence="3" key="2">
    <citation type="submission" date="2020-09" db="EMBL/GenBank/DDBJ databases">
        <authorList>
            <person name="Sun Q."/>
            <person name="Zhou Y."/>
        </authorList>
    </citation>
    <scope>NUCLEOTIDE SEQUENCE</scope>
    <source>
        <strain evidence="3">CGMCC 1.12181</strain>
    </source>
</reference>
<sequence length="456" mass="50146">MKVILFCLLLITTMVHSHEVSLTDSGHLSIIQSTPPGQSLHIKQVKLGDFDRVTLHLKRLKVFAADARVTVHSDGGTRIEPMPNNVYFMGEVENLDNSRIFIGFLENGEIEGVLDLADGRKFVIHQVQENHLGLTSPDTQTLTLLDNRYYNPKDYLELPETLRLKKRDQTNHQRGPNIDYQLTVAIETDYEFYQIFNDTNAEVNYITGLIGYLSSMYYNEINTFVLVGNISLWTTPSDPWNATNSACALMELGKYWNDNNQAINRATTHFMSGKSLGGGIAWKGVLCNGPFNYNISSYNCGLPYPDLDKYGGAYGVSGGLSGAFNPGNPSPIWDIVVTSHELGHNFDSPHTHCYAGIGGNPNPVDECYNGESGCFSGTQVLPGPAGQGSGTIMSYCHLLSGGLNNISLTLGKNHSYGVQPERVPNVMRDHVEQMASIAPQCIIPAANDLIFANGFE</sequence>
<dbReference type="PANTHER" id="PTHR11905">
    <property type="entry name" value="ADAM A DISINTEGRIN AND METALLOPROTEASE DOMAIN"/>
    <property type="match status" value="1"/>
</dbReference>
<keyword evidence="1" id="KW-0732">Signal</keyword>
<evidence type="ECO:0000256" key="1">
    <source>
        <dbReference type="SAM" id="SignalP"/>
    </source>
</evidence>